<dbReference type="GO" id="GO:0035458">
    <property type="term" value="P:cellular response to interferon-beta"/>
    <property type="evidence" value="ECO:0007669"/>
    <property type="project" value="InterPro"/>
</dbReference>
<reference evidence="5" key="2">
    <citation type="submission" date="2025-09" db="UniProtKB">
        <authorList>
            <consortium name="Ensembl"/>
        </authorList>
    </citation>
    <scope>IDENTIFICATION</scope>
</reference>
<dbReference type="SUPFAM" id="SSF47986">
    <property type="entry name" value="DEATH domain"/>
    <property type="match status" value="1"/>
</dbReference>
<evidence type="ECO:0000256" key="3">
    <source>
        <dbReference type="SAM" id="MobiDB-lite"/>
    </source>
</evidence>
<dbReference type="Pfam" id="PF02758">
    <property type="entry name" value="PYRIN"/>
    <property type="match status" value="1"/>
</dbReference>
<feature type="region of interest" description="Disordered" evidence="3">
    <location>
        <begin position="84"/>
        <end position="120"/>
    </location>
</feature>
<dbReference type="Gene3D" id="1.10.533.10">
    <property type="entry name" value="Death Domain, Fas"/>
    <property type="match status" value="1"/>
</dbReference>
<dbReference type="InterPro" id="IPR004020">
    <property type="entry name" value="DAPIN"/>
</dbReference>
<organism evidence="5 6">
    <name type="scientific">Mus spicilegus</name>
    <name type="common">Mound-building mouse</name>
    <dbReference type="NCBI Taxonomy" id="10103"/>
    <lineage>
        <taxon>Eukaryota</taxon>
        <taxon>Metazoa</taxon>
        <taxon>Chordata</taxon>
        <taxon>Craniata</taxon>
        <taxon>Vertebrata</taxon>
        <taxon>Euteleostomi</taxon>
        <taxon>Mammalia</taxon>
        <taxon>Eutheria</taxon>
        <taxon>Euarchontoglires</taxon>
        <taxon>Glires</taxon>
        <taxon>Rodentia</taxon>
        <taxon>Myomorpha</taxon>
        <taxon>Muroidea</taxon>
        <taxon>Muridae</taxon>
        <taxon>Murinae</taxon>
        <taxon>Mus</taxon>
        <taxon>Mus</taxon>
    </lineage>
</organism>
<dbReference type="FunFam" id="1.10.533.10:FF:000076">
    <property type="entry name" value="Interferon-inducible protein AIM2"/>
    <property type="match status" value="1"/>
</dbReference>
<reference evidence="5" key="1">
    <citation type="submission" date="2025-08" db="UniProtKB">
        <authorList>
            <consortium name="Ensembl"/>
        </authorList>
    </citation>
    <scope>IDENTIFICATION</scope>
</reference>
<dbReference type="GO" id="GO:0005654">
    <property type="term" value="C:nucleoplasm"/>
    <property type="evidence" value="ECO:0007669"/>
    <property type="project" value="TreeGrafter"/>
</dbReference>
<dbReference type="GeneTree" id="ENSGT00390000013296"/>
<protein>
    <submittedName>
        <fullName evidence="5">Absent in melanoma 2</fullName>
    </submittedName>
</protein>
<dbReference type="GO" id="GO:0002218">
    <property type="term" value="P:activation of innate immune response"/>
    <property type="evidence" value="ECO:0007669"/>
    <property type="project" value="InterPro"/>
</dbReference>
<dbReference type="GO" id="GO:0097169">
    <property type="term" value="C:AIM2 inflammasome complex"/>
    <property type="evidence" value="ECO:0007669"/>
    <property type="project" value="TreeGrafter"/>
</dbReference>
<dbReference type="GO" id="GO:0006954">
    <property type="term" value="P:inflammatory response"/>
    <property type="evidence" value="ECO:0007669"/>
    <property type="project" value="UniProtKB-KW"/>
</dbReference>
<dbReference type="InterPro" id="IPR040205">
    <property type="entry name" value="HIN-200"/>
</dbReference>
<keyword evidence="2" id="KW-0395">Inflammatory response</keyword>
<dbReference type="PROSITE" id="PS50824">
    <property type="entry name" value="DAPIN"/>
    <property type="match status" value="1"/>
</dbReference>
<feature type="domain" description="Pyrin" evidence="4">
    <location>
        <begin position="1"/>
        <end position="87"/>
    </location>
</feature>
<name>A0A8C6IJH8_MUSSI</name>
<sequence length="120" mass="13646">MESEYREMLLLTGLDHITEEELKRFKYFALTEFQIARSTLDVADRTELADHLIQSAGAACAVTKAINIFQKLNYMHIANALEEKKKEASEETDGGRTGSHQRRFTERSTCCHGAESYKSL</sequence>
<dbReference type="Ensembl" id="ENSMSIT00000048444.1">
    <property type="protein sequence ID" value="ENSMSIP00000038408.1"/>
    <property type="gene ID" value="ENSMSIG00000031998.1"/>
</dbReference>
<evidence type="ECO:0000313" key="6">
    <source>
        <dbReference type="Proteomes" id="UP000694415"/>
    </source>
</evidence>
<dbReference type="SMART" id="SM01289">
    <property type="entry name" value="PYRIN"/>
    <property type="match status" value="1"/>
</dbReference>
<evidence type="ECO:0000256" key="2">
    <source>
        <dbReference type="ARBA" id="ARBA00023198"/>
    </source>
</evidence>
<dbReference type="Proteomes" id="UP000694415">
    <property type="component" value="Unplaced"/>
</dbReference>
<dbReference type="AlphaFoldDB" id="A0A8C6IJH8"/>
<dbReference type="CDD" id="cd08305">
    <property type="entry name" value="Pyrin"/>
    <property type="match status" value="1"/>
</dbReference>
<evidence type="ECO:0000259" key="4">
    <source>
        <dbReference type="PROSITE" id="PS50824"/>
    </source>
</evidence>
<evidence type="ECO:0000256" key="1">
    <source>
        <dbReference type="ARBA" id="ARBA00008647"/>
    </source>
</evidence>
<dbReference type="InterPro" id="IPR011029">
    <property type="entry name" value="DEATH-like_dom_sf"/>
</dbReference>
<dbReference type="GO" id="GO:0003690">
    <property type="term" value="F:double-stranded DNA binding"/>
    <property type="evidence" value="ECO:0007669"/>
    <property type="project" value="TreeGrafter"/>
</dbReference>
<proteinExistence type="inferred from homology"/>
<comment type="similarity">
    <text evidence="1">Belongs to the HIN-200 family.</text>
</comment>
<keyword evidence="6" id="KW-1185">Reference proteome</keyword>
<evidence type="ECO:0000313" key="5">
    <source>
        <dbReference type="Ensembl" id="ENSMSIP00000038408.1"/>
    </source>
</evidence>
<accession>A0A8C6IJH8</accession>
<dbReference type="PANTHER" id="PTHR12200">
    <property type="entry name" value="INTERFERON-INDUCIBLE PROTEIN AIM2 FAMILY MEMBER"/>
    <property type="match status" value="1"/>
</dbReference>
<dbReference type="PANTHER" id="PTHR12200:SF17">
    <property type="entry name" value="INTERFERON-INDUCIBLE PROTEIN AIM2"/>
    <property type="match status" value="1"/>
</dbReference>